<dbReference type="Pfam" id="PF08803">
    <property type="entry name" value="ydhR"/>
    <property type="match status" value="1"/>
</dbReference>
<accession>A0A541BAI9</accession>
<organism evidence="1 2">
    <name type="scientific">Rhodococcus spelaei</name>
    <dbReference type="NCBI Taxonomy" id="2546320"/>
    <lineage>
        <taxon>Bacteria</taxon>
        <taxon>Bacillati</taxon>
        <taxon>Actinomycetota</taxon>
        <taxon>Actinomycetes</taxon>
        <taxon>Mycobacteriales</taxon>
        <taxon>Nocardiaceae</taxon>
        <taxon>Rhodococcus</taxon>
    </lineage>
</organism>
<dbReference type="Proteomes" id="UP000316256">
    <property type="component" value="Unassembled WGS sequence"/>
</dbReference>
<dbReference type="InterPro" id="IPR011008">
    <property type="entry name" value="Dimeric_a/b-barrel"/>
</dbReference>
<name>A0A541BAI9_9NOCA</name>
<dbReference type="SUPFAM" id="SSF54909">
    <property type="entry name" value="Dimeric alpha+beta barrel"/>
    <property type="match status" value="1"/>
</dbReference>
<evidence type="ECO:0008006" key="3">
    <source>
        <dbReference type="Google" id="ProtNLM"/>
    </source>
</evidence>
<comment type="caution">
    <text evidence="1">The sequence shown here is derived from an EMBL/GenBank/DDBJ whole genome shotgun (WGS) entry which is preliminary data.</text>
</comment>
<dbReference type="OrthoDB" id="1440627at2"/>
<dbReference type="AlphaFoldDB" id="A0A541BAI9"/>
<sequence length="96" mass="10853">MWIVRMRFETALDEAEQEKLSRAGLPKFRALEGLLQKYYVRNRDAGVVGGVYLFESKEAAQAYIDGPIVASVGERFRVVGDVEIELLEVEMTLDEA</sequence>
<proteinExistence type="predicted"/>
<keyword evidence="2" id="KW-1185">Reference proteome</keyword>
<dbReference type="RefSeq" id="WP_142099323.1">
    <property type="nucleotide sequence ID" value="NZ_VIGH01000004.1"/>
</dbReference>
<gene>
    <name evidence="1" type="ORF">FK531_11505</name>
</gene>
<dbReference type="Gene3D" id="3.30.70.100">
    <property type="match status" value="1"/>
</dbReference>
<evidence type="ECO:0000313" key="1">
    <source>
        <dbReference type="EMBL" id="TQF69352.1"/>
    </source>
</evidence>
<dbReference type="EMBL" id="VIGH01000004">
    <property type="protein sequence ID" value="TQF69352.1"/>
    <property type="molecule type" value="Genomic_DNA"/>
</dbReference>
<protein>
    <recommendedName>
        <fullName evidence="3">Monooxygenase</fullName>
    </recommendedName>
</protein>
<dbReference type="InterPro" id="IPR014910">
    <property type="entry name" value="YdhR"/>
</dbReference>
<reference evidence="1 2" key="1">
    <citation type="submission" date="2019-06" db="EMBL/GenBank/DDBJ databases">
        <title>Rhodococcus spaelei sp. nov., isolated from a cave.</title>
        <authorList>
            <person name="Lee S.D."/>
        </authorList>
    </citation>
    <scope>NUCLEOTIDE SEQUENCE [LARGE SCALE GENOMIC DNA]</scope>
    <source>
        <strain evidence="1 2">C9-5</strain>
    </source>
</reference>
<evidence type="ECO:0000313" key="2">
    <source>
        <dbReference type="Proteomes" id="UP000316256"/>
    </source>
</evidence>